<dbReference type="EMBL" id="RCMG01000629">
    <property type="protein sequence ID" value="KAG2851135.1"/>
    <property type="molecule type" value="Genomic_DNA"/>
</dbReference>
<accession>A0A8T0YF11</accession>
<sequence length="245" mass="27159">MRNYYPARWNIHAIAESTDIVNRTKNALERFNRDLNESFTTAHPNLLVFMAVIKEKSKNYVVMLDDIRHHRQRAPEHGNLVGVEIPAEYHRFCAEQSQEYYRESTDFDYRSLGNNIDDGPDNFEWNCDQQPPPSAASSSNTATSSGEYDNSAPATTPSLRSESPTTSSSVGEEEDSLQTSLSSSASSSNTPTAVSSETGQQEELPTAQASNNTTSREHATIKSMPEGCVVGDPDTYISPKDLLWV</sequence>
<evidence type="ECO:0000313" key="3">
    <source>
        <dbReference type="EMBL" id="KAG2965813.1"/>
    </source>
</evidence>
<evidence type="ECO:0000256" key="1">
    <source>
        <dbReference type="SAM" id="MobiDB-lite"/>
    </source>
</evidence>
<organism evidence="2 4">
    <name type="scientific">Phytophthora cactorum</name>
    <dbReference type="NCBI Taxonomy" id="29920"/>
    <lineage>
        <taxon>Eukaryota</taxon>
        <taxon>Sar</taxon>
        <taxon>Stramenopiles</taxon>
        <taxon>Oomycota</taxon>
        <taxon>Peronosporomycetes</taxon>
        <taxon>Peronosporales</taxon>
        <taxon>Peronosporaceae</taxon>
        <taxon>Phytophthora</taxon>
    </lineage>
</organism>
<evidence type="ECO:0000313" key="4">
    <source>
        <dbReference type="Proteomes" id="UP000735874"/>
    </source>
</evidence>
<name>A0A8T0YF11_9STRA</name>
<dbReference type="VEuPathDB" id="FungiDB:PC110_g11537"/>
<comment type="caution">
    <text evidence="2">The sequence shown here is derived from an EMBL/GenBank/DDBJ whole genome shotgun (WGS) entry which is preliminary data.</text>
</comment>
<dbReference type="Proteomes" id="UP000697107">
    <property type="component" value="Unassembled WGS sequence"/>
</dbReference>
<feature type="compositionally biased region" description="Low complexity" evidence="1">
    <location>
        <begin position="177"/>
        <end position="196"/>
    </location>
</feature>
<dbReference type="AlphaFoldDB" id="A0A8T0YF11"/>
<dbReference type="EMBL" id="RCML01001071">
    <property type="protein sequence ID" value="KAG2965813.1"/>
    <property type="molecule type" value="Genomic_DNA"/>
</dbReference>
<feature type="compositionally biased region" description="Low complexity" evidence="1">
    <location>
        <begin position="155"/>
        <end position="170"/>
    </location>
</feature>
<gene>
    <name evidence="2" type="ORF">PC113_g16179</name>
    <name evidence="3" type="ORF">PC118_g19532</name>
</gene>
<evidence type="ECO:0000313" key="2">
    <source>
        <dbReference type="EMBL" id="KAG2851135.1"/>
    </source>
</evidence>
<feature type="region of interest" description="Disordered" evidence="1">
    <location>
        <begin position="111"/>
        <end position="235"/>
    </location>
</feature>
<feature type="compositionally biased region" description="Polar residues" evidence="1">
    <location>
        <begin position="197"/>
        <end position="214"/>
    </location>
</feature>
<proteinExistence type="predicted"/>
<feature type="compositionally biased region" description="Low complexity" evidence="1">
    <location>
        <begin position="135"/>
        <end position="145"/>
    </location>
</feature>
<dbReference type="Proteomes" id="UP000735874">
    <property type="component" value="Unassembled WGS sequence"/>
</dbReference>
<dbReference type="VEuPathDB" id="FungiDB:PC110_g11538"/>
<reference evidence="2" key="1">
    <citation type="submission" date="2018-10" db="EMBL/GenBank/DDBJ databases">
        <title>Effector identification in a new, highly contiguous assembly of the strawberry crown rot pathogen Phytophthora cactorum.</title>
        <authorList>
            <person name="Armitage A.D."/>
            <person name="Nellist C.F."/>
            <person name="Bates H."/>
            <person name="Vickerstaff R.J."/>
            <person name="Harrison R.J."/>
        </authorList>
    </citation>
    <scope>NUCLEOTIDE SEQUENCE</scope>
    <source>
        <strain evidence="2">15-7</strain>
        <strain evidence="3">P415</strain>
    </source>
</reference>
<protein>
    <submittedName>
        <fullName evidence="2">Uncharacterized protein</fullName>
    </submittedName>
</protein>